<feature type="region of interest" description="Disordered" evidence="1">
    <location>
        <begin position="114"/>
        <end position="167"/>
    </location>
</feature>
<feature type="compositionally biased region" description="Basic and acidic residues" evidence="1">
    <location>
        <begin position="61"/>
        <end position="77"/>
    </location>
</feature>
<name>A0A4C1SDS2_EUMVA</name>
<reference evidence="2 3" key="1">
    <citation type="journal article" date="2019" name="Commun. Biol.">
        <title>The bagworm genome reveals a unique fibroin gene that provides high tensile strength.</title>
        <authorList>
            <person name="Kono N."/>
            <person name="Nakamura H."/>
            <person name="Ohtoshi R."/>
            <person name="Tomita M."/>
            <person name="Numata K."/>
            <person name="Arakawa K."/>
        </authorList>
    </citation>
    <scope>NUCLEOTIDE SEQUENCE [LARGE SCALE GENOMIC DNA]</scope>
</reference>
<evidence type="ECO:0000313" key="2">
    <source>
        <dbReference type="EMBL" id="GBO99347.1"/>
    </source>
</evidence>
<dbReference type="AlphaFoldDB" id="A0A4C1SDS2"/>
<feature type="region of interest" description="Disordered" evidence="1">
    <location>
        <begin position="36"/>
        <end position="87"/>
    </location>
</feature>
<feature type="compositionally biased region" description="Polar residues" evidence="1">
    <location>
        <begin position="78"/>
        <end position="87"/>
    </location>
</feature>
<feature type="compositionally biased region" description="Polar residues" evidence="1">
    <location>
        <begin position="156"/>
        <end position="167"/>
    </location>
</feature>
<gene>
    <name evidence="2" type="ORF">EVAR_583_1</name>
</gene>
<sequence length="275" mass="31448">MVGIEISNSTEIRIENRIRLEIGTRIEVYSARDRVRNRNRKQHRDRIRDRDQNRSLLSSRPDSKSKAALRSDSRSGPESKSTQLETGFEIESSTAIGFEIGTRIEVYSARDRVRNRNRKQHCDRIRDRDQNRSLLKLRPDSKSKAVLRSDSRSGPESKSTQLETGFETESSTAIGFEIGTRIDVYSARDRFRNRKQLDQVQPKTGRREMTRAATGVPKTQFNFVHLKSRVVSKLVFCVICTKRDRRPQTAGACSIDTRRAGARPATTGTRPIQKA</sequence>
<organism evidence="2 3">
    <name type="scientific">Eumeta variegata</name>
    <name type="common">Bagworm moth</name>
    <name type="synonym">Eumeta japonica</name>
    <dbReference type="NCBI Taxonomy" id="151549"/>
    <lineage>
        <taxon>Eukaryota</taxon>
        <taxon>Metazoa</taxon>
        <taxon>Ecdysozoa</taxon>
        <taxon>Arthropoda</taxon>
        <taxon>Hexapoda</taxon>
        <taxon>Insecta</taxon>
        <taxon>Pterygota</taxon>
        <taxon>Neoptera</taxon>
        <taxon>Endopterygota</taxon>
        <taxon>Lepidoptera</taxon>
        <taxon>Glossata</taxon>
        <taxon>Ditrysia</taxon>
        <taxon>Tineoidea</taxon>
        <taxon>Psychidae</taxon>
        <taxon>Oiketicinae</taxon>
        <taxon>Eumeta</taxon>
    </lineage>
</organism>
<dbReference type="Proteomes" id="UP000299102">
    <property type="component" value="Unassembled WGS sequence"/>
</dbReference>
<feature type="compositionally biased region" description="Basic and acidic residues" evidence="1">
    <location>
        <begin position="114"/>
        <end position="155"/>
    </location>
</feature>
<accession>A0A4C1SDS2</accession>
<protein>
    <submittedName>
        <fullName evidence="2">Uncharacterized protein</fullName>
    </submittedName>
</protein>
<evidence type="ECO:0000256" key="1">
    <source>
        <dbReference type="SAM" id="MobiDB-lite"/>
    </source>
</evidence>
<feature type="compositionally biased region" description="Polar residues" evidence="1">
    <location>
        <begin position="266"/>
        <end position="275"/>
    </location>
</feature>
<dbReference type="EMBL" id="BGZK01000002">
    <property type="protein sequence ID" value="GBO99347.1"/>
    <property type="molecule type" value="Genomic_DNA"/>
</dbReference>
<comment type="caution">
    <text evidence="2">The sequence shown here is derived from an EMBL/GenBank/DDBJ whole genome shotgun (WGS) entry which is preliminary data.</text>
</comment>
<keyword evidence="3" id="KW-1185">Reference proteome</keyword>
<proteinExistence type="predicted"/>
<evidence type="ECO:0000313" key="3">
    <source>
        <dbReference type="Proteomes" id="UP000299102"/>
    </source>
</evidence>
<feature type="region of interest" description="Disordered" evidence="1">
    <location>
        <begin position="249"/>
        <end position="275"/>
    </location>
</feature>